<dbReference type="EMBL" id="QJKJ01010728">
    <property type="protein sequence ID" value="RDX72875.1"/>
    <property type="molecule type" value="Genomic_DNA"/>
</dbReference>
<gene>
    <name evidence="1" type="ORF">CR513_47586</name>
</gene>
<organism evidence="1 2">
    <name type="scientific">Mucuna pruriens</name>
    <name type="common">Velvet bean</name>
    <name type="synonym">Dolichos pruriens</name>
    <dbReference type="NCBI Taxonomy" id="157652"/>
    <lineage>
        <taxon>Eukaryota</taxon>
        <taxon>Viridiplantae</taxon>
        <taxon>Streptophyta</taxon>
        <taxon>Embryophyta</taxon>
        <taxon>Tracheophyta</taxon>
        <taxon>Spermatophyta</taxon>
        <taxon>Magnoliopsida</taxon>
        <taxon>eudicotyledons</taxon>
        <taxon>Gunneridae</taxon>
        <taxon>Pentapetalae</taxon>
        <taxon>rosids</taxon>
        <taxon>fabids</taxon>
        <taxon>Fabales</taxon>
        <taxon>Fabaceae</taxon>
        <taxon>Papilionoideae</taxon>
        <taxon>50 kb inversion clade</taxon>
        <taxon>NPAAA clade</taxon>
        <taxon>indigoferoid/millettioid clade</taxon>
        <taxon>Phaseoleae</taxon>
        <taxon>Mucuna</taxon>
    </lineage>
</organism>
<reference evidence="1" key="1">
    <citation type="submission" date="2018-05" db="EMBL/GenBank/DDBJ databases">
        <title>Draft genome of Mucuna pruriens seed.</title>
        <authorList>
            <person name="Nnadi N.E."/>
            <person name="Vos R."/>
            <person name="Hasami M.H."/>
            <person name="Devisetty U.K."/>
            <person name="Aguiy J.C."/>
        </authorList>
    </citation>
    <scope>NUCLEOTIDE SEQUENCE [LARGE SCALE GENOMIC DNA]</scope>
    <source>
        <strain evidence="1">JCA_2017</strain>
    </source>
</reference>
<sequence length="115" mass="13129">MRLSWWGNRACHREDLLENGLLGFEDKGPNVHNNPLLAHRTMAVNTIDHEDKRIINPNGESREVMVLTYQVEEESYPGQENDGMVACLEGNNNPHPKPLIIQYNSAPKPRVLFII</sequence>
<keyword evidence="2" id="KW-1185">Reference proteome</keyword>
<name>A0A371F3Q4_MUCPR</name>
<dbReference type="AlphaFoldDB" id="A0A371F3Q4"/>
<proteinExistence type="predicted"/>
<dbReference type="Proteomes" id="UP000257109">
    <property type="component" value="Unassembled WGS sequence"/>
</dbReference>
<evidence type="ECO:0000313" key="2">
    <source>
        <dbReference type="Proteomes" id="UP000257109"/>
    </source>
</evidence>
<protein>
    <submittedName>
        <fullName evidence="1">Uncharacterized protein</fullName>
    </submittedName>
</protein>
<feature type="non-terminal residue" evidence="1">
    <location>
        <position position="1"/>
    </location>
</feature>
<evidence type="ECO:0000313" key="1">
    <source>
        <dbReference type="EMBL" id="RDX72875.1"/>
    </source>
</evidence>
<accession>A0A371F3Q4</accession>
<comment type="caution">
    <text evidence="1">The sequence shown here is derived from an EMBL/GenBank/DDBJ whole genome shotgun (WGS) entry which is preliminary data.</text>
</comment>